<evidence type="ECO:0000256" key="1">
    <source>
        <dbReference type="SAM" id="Phobius"/>
    </source>
</evidence>
<protein>
    <recommendedName>
        <fullName evidence="4">Glycosyltransferase RgtA/B/C/D-like domain-containing protein</fullName>
    </recommendedName>
</protein>
<proteinExistence type="predicted"/>
<accession>A0A1F4VF24</accession>
<dbReference type="EMBL" id="MEVI01000001">
    <property type="protein sequence ID" value="OGC55846.1"/>
    <property type="molecule type" value="Genomic_DNA"/>
</dbReference>
<keyword evidence="1" id="KW-0472">Membrane</keyword>
<reference evidence="2 3" key="1">
    <citation type="journal article" date="2016" name="Nat. Commun.">
        <title>Thousands of microbial genomes shed light on interconnected biogeochemical processes in an aquifer system.</title>
        <authorList>
            <person name="Anantharaman K."/>
            <person name="Brown C.T."/>
            <person name="Hug L.A."/>
            <person name="Sharon I."/>
            <person name="Castelle C.J."/>
            <person name="Probst A.J."/>
            <person name="Thomas B.C."/>
            <person name="Singh A."/>
            <person name="Wilkins M.J."/>
            <person name="Karaoz U."/>
            <person name="Brodie E.L."/>
            <person name="Williams K.H."/>
            <person name="Hubbard S.S."/>
            <person name="Banfield J.F."/>
        </authorList>
    </citation>
    <scope>NUCLEOTIDE SEQUENCE [LARGE SCALE GENOMIC DNA]</scope>
</reference>
<evidence type="ECO:0000313" key="2">
    <source>
        <dbReference type="EMBL" id="OGC55846.1"/>
    </source>
</evidence>
<gene>
    <name evidence="2" type="ORF">A3A78_02300</name>
</gene>
<feature type="transmembrane region" description="Helical" evidence="1">
    <location>
        <begin position="458"/>
        <end position="476"/>
    </location>
</feature>
<feature type="transmembrane region" description="Helical" evidence="1">
    <location>
        <begin position="405"/>
        <end position="426"/>
    </location>
</feature>
<evidence type="ECO:0008006" key="4">
    <source>
        <dbReference type="Google" id="ProtNLM"/>
    </source>
</evidence>
<keyword evidence="1" id="KW-0812">Transmembrane</keyword>
<dbReference type="Proteomes" id="UP000176504">
    <property type="component" value="Unassembled WGS sequence"/>
</dbReference>
<feature type="transmembrane region" description="Helical" evidence="1">
    <location>
        <begin position="435"/>
        <end position="452"/>
    </location>
</feature>
<comment type="caution">
    <text evidence="2">The sequence shown here is derived from an EMBL/GenBank/DDBJ whole genome shotgun (WGS) entry which is preliminary data.</text>
</comment>
<feature type="transmembrane region" description="Helical" evidence="1">
    <location>
        <begin position="56"/>
        <end position="80"/>
    </location>
</feature>
<feature type="transmembrane region" description="Helical" evidence="1">
    <location>
        <begin position="27"/>
        <end position="49"/>
    </location>
</feature>
<feature type="transmembrane region" description="Helical" evidence="1">
    <location>
        <begin position="203"/>
        <end position="222"/>
    </location>
</feature>
<evidence type="ECO:0000313" key="3">
    <source>
        <dbReference type="Proteomes" id="UP000176504"/>
    </source>
</evidence>
<feature type="transmembrane region" description="Helical" evidence="1">
    <location>
        <begin position="86"/>
        <end position="107"/>
    </location>
</feature>
<feature type="transmembrane region" description="Helical" evidence="1">
    <location>
        <begin position="180"/>
        <end position="197"/>
    </location>
</feature>
<feature type="transmembrane region" description="Helical" evidence="1">
    <location>
        <begin position="263"/>
        <end position="291"/>
    </location>
</feature>
<feature type="transmembrane region" description="Helical" evidence="1">
    <location>
        <begin position="298"/>
        <end position="318"/>
    </location>
</feature>
<keyword evidence="1" id="KW-1133">Transmembrane helix</keyword>
<feature type="transmembrane region" description="Helical" evidence="1">
    <location>
        <begin position="234"/>
        <end position="251"/>
    </location>
</feature>
<feature type="transmembrane region" description="Helical" evidence="1">
    <location>
        <begin position="483"/>
        <end position="504"/>
    </location>
</feature>
<name>A0A1F4VF24_UNCKA</name>
<dbReference type="AlphaFoldDB" id="A0A1F4VF24"/>
<organism evidence="2 3">
    <name type="scientific">candidate division WWE3 bacterium RIFCSPLOWO2_01_FULL_41_18</name>
    <dbReference type="NCBI Taxonomy" id="1802625"/>
    <lineage>
        <taxon>Bacteria</taxon>
        <taxon>Katanobacteria</taxon>
    </lineage>
</organism>
<sequence>MEILNKIKELLTQGFINEENGVLKESVIGNIFLSLGTSVLCFAASLLLLNSLGFFLGFEVSSLSVMISLVVSALFLIISAGKLSGFKWVPFGLLAFALIVLAGFYVMKFQSKVFDISYDGQAYHQEAIFQLVKGWNPVYKQLTSEEANNMHRLLNHYSKGPWIMSASIFKLTGQIETAKIFTPLFIIASFLIVASFLTSVRSINPVFSISIALLAALNPVSIYQSLSFYVDGQLMSLLICLISASAIVYLSKNSYSLWTLFSTLVILLNIKLTAVAYATILLAGPFLALFLKEKIDKLIAFSSVTVVSYFIGIVVIGFNPYVTNTLYKGNPLYPVVGSGAEAYIEGNMPENYFNKNPVSRLFSSAFSKSENVRGKGKFASLKNPFSVSPEETKAFGAMGAKVGGWGPLFGAALIISLLGFATLIALGKETKLGKSALLIIGLILISCFINPISSLARFVPQFYLIPLIISVFIFMGRGVFTKTFGIAVMAILIANNYLIAQSYFNYNFEMTKRWEEKLVELSDRSGEKALVIDFDQFRLSGMERFKNYGIDYIEAKSEECKNSARLFPESVIIECKEQSSN</sequence>